<sequence length="88" mass="10454">MDSSSNTNFVTMENNDTIFAFFRFSIRLRNLRPAVVTLKIPSKEEIRHKRRPFWGIAEGLPPFRDTRRNPPRIVKRSRVIGRRDTIQQ</sequence>
<keyword evidence="2" id="KW-1185">Reference proteome</keyword>
<reference evidence="1 2" key="1">
    <citation type="journal article" date="2024" name="BMC Genomics">
        <title>De novo assembly and annotation of Popillia japonica's genome with initial clues to its potential as an invasive pest.</title>
        <authorList>
            <person name="Cucini C."/>
            <person name="Boschi S."/>
            <person name="Funari R."/>
            <person name="Cardaioli E."/>
            <person name="Iannotti N."/>
            <person name="Marturano G."/>
            <person name="Paoli F."/>
            <person name="Bruttini M."/>
            <person name="Carapelli A."/>
            <person name="Frati F."/>
            <person name="Nardi F."/>
        </authorList>
    </citation>
    <scope>NUCLEOTIDE SEQUENCE [LARGE SCALE GENOMIC DNA]</scope>
    <source>
        <strain evidence="1">DMR45628</strain>
    </source>
</reference>
<comment type="caution">
    <text evidence="1">The sequence shown here is derived from an EMBL/GenBank/DDBJ whole genome shotgun (WGS) entry which is preliminary data.</text>
</comment>
<dbReference type="Proteomes" id="UP001458880">
    <property type="component" value="Unassembled WGS sequence"/>
</dbReference>
<proteinExistence type="predicted"/>
<evidence type="ECO:0000313" key="2">
    <source>
        <dbReference type="Proteomes" id="UP001458880"/>
    </source>
</evidence>
<accession>A0AAW1JCD0</accession>
<organism evidence="1 2">
    <name type="scientific">Popillia japonica</name>
    <name type="common">Japanese beetle</name>
    <dbReference type="NCBI Taxonomy" id="7064"/>
    <lineage>
        <taxon>Eukaryota</taxon>
        <taxon>Metazoa</taxon>
        <taxon>Ecdysozoa</taxon>
        <taxon>Arthropoda</taxon>
        <taxon>Hexapoda</taxon>
        <taxon>Insecta</taxon>
        <taxon>Pterygota</taxon>
        <taxon>Neoptera</taxon>
        <taxon>Endopterygota</taxon>
        <taxon>Coleoptera</taxon>
        <taxon>Polyphaga</taxon>
        <taxon>Scarabaeiformia</taxon>
        <taxon>Scarabaeidae</taxon>
        <taxon>Rutelinae</taxon>
        <taxon>Popillia</taxon>
    </lineage>
</organism>
<protein>
    <submittedName>
        <fullName evidence="1">Uncharacterized protein</fullName>
    </submittedName>
</protein>
<name>A0AAW1JCD0_POPJA</name>
<gene>
    <name evidence="1" type="ORF">QE152_g31037</name>
</gene>
<dbReference type="EMBL" id="JASPKY010000430">
    <property type="protein sequence ID" value="KAK9700796.1"/>
    <property type="molecule type" value="Genomic_DNA"/>
</dbReference>
<evidence type="ECO:0000313" key="1">
    <source>
        <dbReference type="EMBL" id="KAK9700796.1"/>
    </source>
</evidence>
<dbReference type="AlphaFoldDB" id="A0AAW1JCD0"/>